<sequence>MAPALRMTCLNQRAATYYFFLYRPYFDGIQVRSTKYLALIGGCYRISQSRVIGKWRREFETRSARKSGSSEFRP</sequence>
<gene>
    <name evidence="1" type="ORF">ACN38_g11707</name>
</gene>
<protein>
    <submittedName>
        <fullName evidence="1">Uncharacterized protein</fullName>
    </submittedName>
</protein>
<organism evidence="1 2">
    <name type="scientific">Penicillium nordicum</name>
    <dbReference type="NCBI Taxonomy" id="229535"/>
    <lineage>
        <taxon>Eukaryota</taxon>
        <taxon>Fungi</taxon>
        <taxon>Dikarya</taxon>
        <taxon>Ascomycota</taxon>
        <taxon>Pezizomycotina</taxon>
        <taxon>Eurotiomycetes</taxon>
        <taxon>Eurotiomycetidae</taxon>
        <taxon>Eurotiales</taxon>
        <taxon>Aspergillaceae</taxon>
        <taxon>Penicillium</taxon>
    </lineage>
</organism>
<reference evidence="1 2" key="1">
    <citation type="submission" date="2015-08" db="EMBL/GenBank/DDBJ databases">
        <title>Genome sequencing of Penicillium nordicum.</title>
        <authorList>
            <person name="Nguyen H.D."/>
            <person name="Seifert K.A."/>
        </authorList>
    </citation>
    <scope>NUCLEOTIDE SEQUENCE [LARGE SCALE GENOMIC DNA]</scope>
    <source>
        <strain evidence="1 2">DAOMC 185683</strain>
    </source>
</reference>
<feature type="non-terminal residue" evidence="1">
    <location>
        <position position="74"/>
    </location>
</feature>
<comment type="caution">
    <text evidence="1">The sequence shown here is derived from an EMBL/GenBank/DDBJ whole genome shotgun (WGS) entry which is preliminary data.</text>
</comment>
<proteinExistence type="predicted"/>
<keyword evidence="2" id="KW-1185">Reference proteome</keyword>
<name>A0A0M9WAP8_9EURO</name>
<dbReference type="Proteomes" id="UP000037696">
    <property type="component" value="Unassembled WGS sequence"/>
</dbReference>
<evidence type="ECO:0000313" key="2">
    <source>
        <dbReference type="Proteomes" id="UP000037696"/>
    </source>
</evidence>
<dbReference type="EMBL" id="LHQQ01000315">
    <property type="protein sequence ID" value="KOS37502.1"/>
    <property type="molecule type" value="Genomic_DNA"/>
</dbReference>
<dbReference type="AlphaFoldDB" id="A0A0M9WAP8"/>
<accession>A0A0M9WAP8</accession>
<evidence type="ECO:0000313" key="1">
    <source>
        <dbReference type="EMBL" id="KOS37502.1"/>
    </source>
</evidence>